<gene>
    <name evidence="1" type="ORF">V6N12_026923</name>
</gene>
<accession>A0ABR2DWF4</accession>
<organism evidence="1 2">
    <name type="scientific">Hibiscus sabdariffa</name>
    <name type="common">roselle</name>
    <dbReference type="NCBI Taxonomy" id="183260"/>
    <lineage>
        <taxon>Eukaryota</taxon>
        <taxon>Viridiplantae</taxon>
        <taxon>Streptophyta</taxon>
        <taxon>Embryophyta</taxon>
        <taxon>Tracheophyta</taxon>
        <taxon>Spermatophyta</taxon>
        <taxon>Magnoliopsida</taxon>
        <taxon>eudicotyledons</taxon>
        <taxon>Gunneridae</taxon>
        <taxon>Pentapetalae</taxon>
        <taxon>rosids</taxon>
        <taxon>malvids</taxon>
        <taxon>Malvales</taxon>
        <taxon>Malvaceae</taxon>
        <taxon>Malvoideae</taxon>
        <taxon>Hibiscus</taxon>
    </lineage>
</organism>
<protein>
    <submittedName>
        <fullName evidence="1">Uncharacterized protein</fullName>
    </submittedName>
</protein>
<keyword evidence="2" id="KW-1185">Reference proteome</keyword>
<comment type="caution">
    <text evidence="1">The sequence shown here is derived from an EMBL/GenBank/DDBJ whole genome shotgun (WGS) entry which is preliminary data.</text>
</comment>
<sequence>METNVVTYNVMLIGRATLHPDERFNGTIRNAEILFDEMRQRGIAFIQPEFTLGKFKYMKEKGICPSVTTYT</sequence>
<evidence type="ECO:0000313" key="1">
    <source>
        <dbReference type="EMBL" id="KAK8546120.1"/>
    </source>
</evidence>
<evidence type="ECO:0000313" key="2">
    <source>
        <dbReference type="Proteomes" id="UP001472677"/>
    </source>
</evidence>
<reference evidence="1 2" key="1">
    <citation type="journal article" date="2024" name="G3 (Bethesda)">
        <title>Genome assembly of Hibiscus sabdariffa L. provides insights into metabolisms of medicinal natural products.</title>
        <authorList>
            <person name="Kim T."/>
        </authorList>
    </citation>
    <scope>NUCLEOTIDE SEQUENCE [LARGE SCALE GENOMIC DNA]</scope>
    <source>
        <strain evidence="1">TK-2024</strain>
        <tissue evidence="1">Old leaves</tissue>
    </source>
</reference>
<proteinExistence type="predicted"/>
<dbReference type="Proteomes" id="UP001472677">
    <property type="component" value="Unassembled WGS sequence"/>
</dbReference>
<dbReference type="EMBL" id="JBBPBM010000023">
    <property type="protein sequence ID" value="KAK8546120.1"/>
    <property type="molecule type" value="Genomic_DNA"/>
</dbReference>
<name>A0ABR2DWF4_9ROSI</name>